<dbReference type="InterPro" id="IPR000086">
    <property type="entry name" value="NUDIX_hydrolase_dom"/>
</dbReference>
<evidence type="ECO:0000256" key="2">
    <source>
        <dbReference type="ARBA" id="ARBA00022801"/>
    </source>
</evidence>
<dbReference type="PANTHER" id="PTHR43046:SF16">
    <property type="entry name" value="ADP-RIBOSE PYROPHOSPHATASE YJHB-RELATED"/>
    <property type="match status" value="1"/>
</dbReference>
<protein>
    <submittedName>
        <fullName evidence="5">NUDIX domain-containing protein</fullName>
    </submittedName>
</protein>
<evidence type="ECO:0000313" key="6">
    <source>
        <dbReference type="Proteomes" id="UP001597327"/>
    </source>
</evidence>
<dbReference type="Gene3D" id="3.90.79.10">
    <property type="entry name" value="Nucleoside Triphosphate Pyrophosphohydrolase"/>
    <property type="match status" value="1"/>
</dbReference>
<sequence>MGVRVMVVDRDAGTIHLVRHTYLSGWYLPGGGVDPGERLDEAARREVREELGVEAFGAMRLIGFHLNRKGLGRDQVGLFLLTDWAPGAGYLVPNGEIAEAGVFPMTDLPEDVTRATRARIEAYLAAPDGAALEDGAALGYWDQD</sequence>
<name>A0ABW4JYN4_9HYPH</name>
<evidence type="ECO:0000256" key="3">
    <source>
        <dbReference type="RuleBase" id="RU003476"/>
    </source>
</evidence>
<gene>
    <name evidence="5" type="ORF">ACFSC7_12300</name>
</gene>
<comment type="similarity">
    <text evidence="3">Belongs to the Nudix hydrolase family.</text>
</comment>
<dbReference type="Pfam" id="PF00293">
    <property type="entry name" value="NUDIX"/>
    <property type="match status" value="1"/>
</dbReference>
<dbReference type="EMBL" id="JBHUFA010000004">
    <property type="protein sequence ID" value="MFD1696301.1"/>
    <property type="molecule type" value="Genomic_DNA"/>
</dbReference>
<feature type="domain" description="Nudix hydrolase" evidence="4">
    <location>
        <begin position="1"/>
        <end position="125"/>
    </location>
</feature>
<evidence type="ECO:0000313" key="5">
    <source>
        <dbReference type="EMBL" id="MFD1696301.1"/>
    </source>
</evidence>
<dbReference type="RefSeq" id="WP_377175750.1">
    <property type="nucleotide sequence ID" value="NZ_JBHUFA010000004.1"/>
</dbReference>
<dbReference type="SUPFAM" id="SSF55811">
    <property type="entry name" value="Nudix"/>
    <property type="match status" value="1"/>
</dbReference>
<dbReference type="PROSITE" id="PS51462">
    <property type="entry name" value="NUDIX"/>
    <property type="match status" value="1"/>
</dbReference>
<accession>A0ABW4JYN4</accession>
<dbReference type="PROSITE" id="PS00893">
    <property type="entry name" value="NUDIX_BOX"/>
    <property type="match status" value="1"/>
</dbReference>
<proteinExistence type="inferred from homology"/>
<keyword evidence="6" id="KW-1185">Reference proteome</keyword>
<dbReference type="Proteomes" id="UP001597327">
    <property type="component" value="Unassembled WGS sequence"/>
</dbReference>
<dbReference type="InterPro" id="IPR020084">
    <property type="entry name" value="NUDIX_hydrolase_CS"/>
</dbReference>
<comment type="caution">
    <text evidence="5">The sequence shown here is derived from an EMBL/GenBank/DDBJ whole genome shotgun (WGS) entry which is preliminary data.</text>
</comment>
<keyword evidence="2 3" id="KW-0378">Hydrolase</keyword>
<dbReference type="InterPro" id="IPR020476">
    <property type="entry name" value="Nudix_hydrolase"/>
</dbReference>
<comment type="cofactor">
    <cofactor evidence="1">
        <name>Mg(2+)</name>
        <dbReference type="ChEBI" id="CHEBI:18420"/>
    </cofactor>
</comment>
<dbReference type="PANTHER" id="PTHR43046">
    <property type="entry name" value="GDP-MANNOSE MANNOSYL HYDROLASE"/>
    <property type="match status" value="1"/>
</dbReference>
<dbReference type="InterPro" id="IPR015797">
    <property type="entry name" value="NUDIX_hydrolase-like_dom_sf"/>
</dbReference>
<evidence type="ECO:0000259" key="4">
    <source>
        <dbReference type="PROSITE" id="PS51462"/>
    </source>
</evidence>
<dbReference type="PRINTS" id="PR00502">
    <property type="entry name" value="NUDIXFAMILY"/>
</dbReference>
<evidence type="ECO:0000256" key="1">
    <source>
        <dbReference type="ARBA" id="ARBA00001946"/>
    </source>
</evidence>
<reference evidence="6" key="1">
    <citation type="journal article" date="2019" name="Int. J. Syst. Evol. Microbiol.">
        <title>The Global Catalogue of Microorganisms (GCM) 10K type strain sequencing project: providing services to taxonomists for standard genome sequencing and annotation.</title>
        <authorList>
            <consortium name="The Broad Institute Genomics Platform"/>
            <consortium name="The Broad Institute Genome Sequencing Center for Infectious Disease"/>
            <person name="Wu L."/>
            <person name="Ma J."/>
        </authorList>
    </citation>
    <scope>NUCLEOTIDE SEQUENCE [LARGE SCALE GENOMIC DNA]</scope>
    <source>
        <strain evidence="6">JCM 3369</strain>
    </source>
</reference>
<organism evidence="5 6">
    <name type="scientific">Roseibium aestuarii</name>
    <dbReference type="NCBI Taxonomy" id="2600299"/>
    <lineage>
        <taxon>Bacteria</taxon>
        <taxon>Pseudomonadati</taxon>
        <taxon>Pseudomonadota</taxon>
        <taxon>Alphaproteobacteria</taxon>
        <taxon>Hyphomicrobiales</taxon>
        <taxon>Stappiaceae</taxon>
        <taxon>Roseibium</taxon>
    </lineage>
</organism>